<sequence>MSAAPSIADALFRPRSIALVGASGDQNKHASLPHQYLRRHGYGGEIFPINAYRDSVFGERAFARIDDIGRPVDHAFIMLPTDAVKDAVSDCCRAGVRCATILSNGFAESGDSGRLRQDELVEMARDAGLRLLGPNSLGIINLPEHVALSANEILSLPELRPGRYSLVSQSGSLIGAVLSRGIERGIGFSKMISVGNEADLGVAETGDLLVDDPGTDAILLFLETVRKPDALAAMARRAFAAGKPVIAFRVGRSEVGETLAASHTGALVGSGAAVDAFLADIGVVRVETMDAFLEVAPLVKGHRPAPGRRVSVVTTTGGGGTLVVDALSRHDITIAPPSQACVDRLAAQGIAIARAPLIDLTLAGTNAKTYGPVLSALMASEDCDLVVSVVGSSSQFRPDRAVLPIVSATRDNPDTPVAAFLTPHAATSLSLLAEAGVAAFRTPESCADAVRAFFDWRAPRAAAASVAPPEAQAALKAAEGPALDAEAAARVFAALGVPVAPERVLPADAAAIERLALDDLPYPVAAKILSPDIAHKTEAEGVALAIASPQALKDACRRILAGAARHAPDARLLGIQVQPMLRGLGEALVGFRRDPAVGPVVTLGAGGVLAEIYRDVSVRTAPVDAETARAMIGEVKAFAPLRGYRGLPRGDLDALAQAVAAFSRLAALDVAEAEANPVLVRAEGEGVIALDALIVKGGEHAL</sequence>
<reference evidence="6 7" key="1">
    <citation type="submission" date="2018-10" db="EMBL/GenBank/DDBJ databases">
        <title>Xanthobacter tagetidis genome sequencing and assembly.</title>
        <authorList>
            <person name="Maclea K.S."/>
            <person name="Goen A.E."/>
            <person name="Fatima S.A."/>
        </authorList>
    </citation>
    <scope>NUCLEOTIDE SEQUENCE [LARGE SCALE GENOMIC DNA]</scope>
    <source>
        <strain evidence="6 7">ATCC 700314</strain>
    </source>
</reference>
<dbReference type="Gene3D" id="3.40.50.261">
    <property type="entry name" value="Succinyl-CoA synthetase domains"/>
    <property type="match status" value="2"/>
</dbReference>
<evidence type="ECO:0000313" key="6">
    <source>
        <dbReference type="EMBL" id="RLP73235.1"/>
    </source>
</evidence>
<dbReference type="InterPro" id="IPR036291">
    <property type="entry name" value="NAD(P)-bd_dom_sf"/>
</dbReference>
<dbReference type="InterPro" id="IPR003781">
    <property type="entry name" value="CoA-bd"/>
</dbReference>
<keyword evidence="4" id="KW-0067">ATP-binding</keyword>
<dbReference type="EMBL" id="RCTF01000023">
    <property type="protein sequence ID" value="RLP73235.1"/>
    <property type="molecule type" value="Genomic_DNA"/>
</dbReference>
<evidence type="ECO:0000256" key="2">
    <source>
        <dbReference type="ARBA" id="ARBA00022598"/>
    </source>
</evidence>
<evidence type="ECO:0000256" key="1">
    <source>
        <dbReference type="ARBA" id="ARBA00022532"/>
    </source>
</evidence>
<gene>
    <name evidence="6" type="ORF">D9R14_20550</name>
</gene>
<feature type="domain" description="CoA-binding" evidence="5">
    <location>
        <begin position="11"/>
        <end position="106"/>
    </location>
</feature>
<evidence type="ECO:0000256" key="3">
    <source>
        <dbReference type="ARBA" id="ARBA00022741"/>
    </source>
</evidence>
<organism evidence="6 7">
    <name type="scientific">Xanthobacter tagetidis</name>
    <dbReference type="NCBI Taxonomy" id="60216"/>
    <lineage>
        <taxon>Bacteria</taxon>
        <taxon>Pseudomonadati</taxon>
        <taxon>Pseudomonadota</taxon>
        <taxon>Alphaproteobacteria</taxon>
        <taxon>Hyphomicrobiales</taxon>
        <taxon>Xanthobacteraceae</taxon>
        <taxon>Xanthobacter</taxon>
    </lineage>
</organism>
<keyword evidence="2" id="KW-0436">Ligase</keyword>
<evidence type="ECO:0000313" key="7">
    <source>
        <dbReference type="Proteomes" id="UP000269692"/>
    </source>
</evidence>
<evidence type="ECO:0000259" key="5">
    <source>
        <dbReference type="SMART" id="SM00881"/>
    </source>
</evidence>
<dbReference type="RefSeq" id="WP_121625234.1">
    <property type="nucleotide sequence ID" value="NZ_JACIIW010000002.1"/>
</dbReference>
<dbReference type="PANTHER" id="PTHR43334:SF1">
    <property type="entry name" value="3-HYDROXYPROPIONATE--COA LIGASE [ADP-FORMING]"/>
    <property type="match status" value="1"/>
</dbReference>
<dbReference type="OrthoDB" id="9807426at2"/>
<dbReference type="SUPFAM" id="SSF51735">
    <property type="entry name" value="NAD(P)-binding Rossmann-fold domains"/>
    <property type="match status" value="1"/>
</dbReference>
<dbReference type="InterPro" id="IPR016102">
    <property type="entry name" value="Succinyl-CoA_synth-like"/>
</dbReference>
<dbReference type="GO" id="GO:0006099">
    <property type="term" value="P:tricarboxylic acid cycle"/>
    <property type="evidence" value="ECO:0007669"/>
    <property type="project" value="UniProtKB-KW"/>
</dbReference>
<dbReference type="GO" id="GO:0016874">
    <property type="term" value="F:ligase activity"/>
    <property type="evidence" value="ECO:0007669"/>
    <property type="project" value="UniProtKB-KW"/>
</dbReference>
<dbReference type="AlphaFoldDB" id="A0A3L6ZZW6"/>
<dbReference type="Pfam" id="PF13380">
    <property type="entry name" value="CoA_binding_2"/>
    <property type="match status" value="1"/>
</dbReference>
<dbReference type="Gene3D" id="3.40.50.720">
    <property type="entry name" value="NAD(P)-binding Rossmann-like Domain"/>
    <property type="match status" value="1"/>
</dbReference>
<dbReference type="SUPFAM" id="SSF56059">
    <property type="entry name" value="Glutathione synthetase ATP-binding domain-like"/>
    <property type="match status" value="1"/>
</dbReference>
<protein>
    <submittedName>
        <fullName evidence="6">CoA-binding protein</fullName>
    </submittedName>
</protein>
<dbReference type="SUPFAM" id="SSF52210">
    <property type="entry name" value="Succinyl-CoA synthetase domains"/>
    <property type="match status" value="2"/>
</dbReference>
<dbReference type="InterPro" id="IPR051538">
    <property type="entry name" value="Acyl-CoA_Synth/Transferase"/>
</dbReference>
<keyword evidence="7" id="KW-1185">Reference proteome</keyword>
<dbReference type="Pfam" id="PF13607">
    <property type="entry name" value="Succ_CoA_lig"/>
    <property type="match status" value="1"/>
</dbReference>
<proteinExistence type="predicted"/>
<dbReference type="GO" id="GO:0005524">
    <property type="term" value="F:ATP binding"/>
    <property type="evidence" value="ECO:0007669"/>
    <property type="project" value="UniProtKB-KW"/>
</dbReference>
<keyword evidence="3" id="KW-0547">Nucleotide-binding</keyword>
<evidence type="ECO:0000256" key="4">
    <source>
        <dbReference type="ARBA" id="ARBA00022840"/>
    </source>
</evidence>
<name>A0A3L6ZZW6_9HYPH</name>
<dbReference type="Pfam" id="PF13549">
    <property type="entry name" value="ATP-grasp_5"/>
    <property type="match status" value="1"/>
</dbReference>
<dbReference type="Gene3D" id="3.30.470.20">
    <property type="entry name" value="ATP-grasp fold, B domain"/>
    <property type="match status" value="1"/>
</dbReference>
<dbReference type="Gene3D" id="3.30.1490.20">
    <property type="entry name" value="ATP-grasp fold, A domain"/>
    <property type="match status" value="1"/>
</dbReference>
<dbReference type="InterPro" id="IPR032875">
    <property type="entry name" value="Succ_CoA_lig_flav_dom"/>
</dbReference>
<dbReference type="InterPro" id="IPR013815">
    <property type="entry name" value="ATP_grasp_subdomain_1"/>
</dbReference>
<dbReference type="SMART" id="SM00881">
    <property type="entry name" value="CoA_binding"/>
    <property type="match status" value="1"/>
</dbReference>
<dbReference type="PANTHER" id="PTHR43334">
    <property type="entry name" value="ACETATE--COA LIGASE [ADP-FORMING]"/>
    <property type="match status" value="1"/>
</dbReference>
<comment type="caution">
    <text evidence="6">The sequence shown here is derived from an EMBL/GenBank/DDBJ whole genome shotgun (WGS) entry which is preliminary data.</text>
</comment>
<keyword evidence="1" id="KW-0816">Tricarboxylic acid cycle</keyword>
<accession>A0A3L6ZZW6</accession>
<dbReference type="Proteomes" id="UP000269692">
    <property type="component" value="Unassembled WGS sequence"/>
</dbReference>